<evidence type="ECO:0000256" key="2">
    <source>
        <dbReference type="ARBA" id="ARBA00022448"/>
    </source>
</evidence>
<dbReference type="InterPro" id="IPR051120">
    <property type="entry name" value="ABC_AA/LPS_Transport"/>
</dbReference>
<feature type="transmembrane region" description="Helical" evidence="9">
    <location>
        <begin position="102"/>
        <end position="122"/>
    </location>
</feature>
<feature type="transmembrane region" description="Helical" evidence="9">
    <location>
        <begin position="142"/>
        <end position="161"/>
    </location>
</feature>
<dbReference type="GO" id="GO:0005524">
    <property type="term" value="F:ATP binding"/>
    <property type="evidence" value="ECO:0007669"/>
    <property type="project" value="UniProtKB-KW"/>
</dbReference>
<evidence type="ECO:0000259" key="10">
    <source>
        <dbReference type="PROSITE" id="PS50893"/>
    </source>
</evidence>
<feature type="transmembrane region" description="Helical" evidence="9">
    <location>
        <begin position="50"/>
        <end position="68"/>
    </location>
</feature>
<dbReference type="InterPro" id="IPR003593">
    <property type="entry name" value="AAA+_ATPase"/>
</dbReference>
<dbReference type="GO" id="GO:0015658">
    <property type="term" value="F:branched-chain amino acid transmembrane transporter activity"/>
    <property type="evidence" value="ECO:0007669"/>
    <property type="project" value="InterPro"/>
</dbReference>
<dbReference type="InterPro" id="IPR032823">
    <property type="entry name" value="BCA_ABC_TP_C"/>
</dbReference>
<evidence type="ECO:0000256" key="5">
    <source>
        <dbReference type="ARBA" id="ARBA00022741"/>
    </source>
</evidence>
<dbReference type="CDD" id="cd03219">
    <property type="entry name" value="ABC_Mj1267_LivG_branched"/>
    <property type="match status" value="1"/>
</dbReference>
<dbReference type="InterPro" id="IPR027417">
    <property type="entry name" value="P-loop_NTPase"/>
</dbReference>
<dbReference type="Pfam" id="PF02653">
    <property type="entry name" value="BPD_transp_2"/>
    <property type="match status" value="1"/>
</dbReference>
<dbReference type="GO" id="GO:0016887">
    <property type="term" value="F:ATP hydrolysis activity"/>
    <property type="evidence" value="ECO:0007669"/>
    <property type="project" value="InterPro"/>
</dbReference>
<keyword evidence="3" id="KW-1003">Cell membrane</keyword>
<evidence type="ECO:0000313" key="11">
    <source>
        <dbReference type="EMBL" id="APD08316.1"/>
    </source>
</evidence>
<dbReference type="Pfam" id="PF12399">
    <property type="entry name" value="BCA_ABC_TP_C"/>
    <property type="match status" value="1"/>
</dbReference>
<feature type="transmembrane region" description="Helical" evidence="9">
    <location>
        <begin position="268"/>
        <end position="290"/>
    </location>
</feature>
<sequence length="550" mass="58853">MKGYLGFFFLLALALPLFGSEYLLSAGVSVILYATLAATWATFTGPARYLSLATSAFFGIGVYTVALLHPYLPWPALVPLAYLFSALLALGVGLATLRLQGIYFTVFTYGLAELIRQGVTWIQRNVGGSVGNYIFVEISPLTLYYTLVGISLVALIAGLRFQESRFGLALTATGDDELAARHAGIPVFGLRIGVFALTAGIMGAVGAVVAPRWVYVDPGLAFNPNLSFLTAVTALLGGLGNPAGAFLAAPPLVLAYDFLSGRFPHHATALMGLGFILLVYFLPRGLLGLFPTPRPQTPRHPQAAQNPAPKLPQGPLLQAQNLTKAFGGLVAVAQVDLEVRPGEAVGLIGPNGSGKTTVLGLLAGTLKPDGGRVRFLGQEVTGRPPETLARLGLARTFQQIRLFPSLSVYAHVYLPLCFQDAEKAGGQAWAILARVGLEEKAHLYPASLTYLDAKRLELARALALSPRLLLLDEWLAGLNPAELQQAVTLLHELQREGISLLIVEHLMPAIRALCDRVYVLSFGEIIAQGPTEEVLRHPKVVEVYLGVEHA</sequence>
<dbReference type="Proteomes" id="UP000182993">
    <property type="component" value="Chromosome"/>
</dbReference>
<proteinExistence type="predicted"/>
<evidence type="ECO:0000256" key="9">
    <source>
        <dbReference type="SAM" id="Phobius"/>
    </source>
</evidence>
<dbReference type="PANTHER" id="PTHR45772:SF9">
    <property type="entry name" value="CONSERVED COMPONENT OF ABC TRANSPORTER FOR NATURAL AMINO ACIDS"/>
    <property type="match status" value="1"/>
</dbReference>
<organism evidence="11 12">
    <name type="scientific">Thermus brockianus</name>
    <dbReference type="NCBI Taxonomy" id="56956"/>
    <lineage>
        <taxon>Bacteria</taxon>
        <taxon>Thermotogati</taxon>
        <taxon>Deinococcota</taxon>
        <taxon>Deinococci</taxon>
        <taxon>Thermales</taxon>
        <taxon>Thermaceae</taxon>
        <taxon>Thermus</taxon>
    </lineage>
</organism>
<dbReference type="InterPro" id="IPR001851">
    <property type="entry name" value="ABC_transp_permease"/>
</dbReference>
<accession>A0A1J0LQM2</accession>
<dbReference type="GO" id="GO:0005886">
    <property type="term" value="C:plasma membrane"/>
    <property type="evidence" value="ECO:0007669"/>
    <property type="project" value="UniProtKB-SubCell"/>
</dbReference>
<dbReference type="CDD" id="cd06581">
    <property type="entry name" value="TM_PBP1_LivM_like"/>
    <property type="match status" value="1"/>
</dbReference>
<dbReference type="InterPro" id="IPR043428">
    <property type="entry name" value="LivM-like"/>
</dbReference>
<dbReference type="Pfam" id="PF00005">
    <property type="entry name" value="ABC_tran"/>
    <property type="match status" value="1"/>
</dbReference>
<comment type="subcellular location">
    <subcellularLocation>
        <location evidence="1">Cell membrane</location>
        <topology evidence="1">Multi-pass membrane protein</topology>
    </subcellularLocation>
</comment>
<name>A0A1J0LQM2_THEBO</name>
<dbReference type="SUPFAM" id="SSF52540">
    <property type="entry name" value="P-loop containing nucleoside triphosphate hydrolases"/>
    <property type="match status" value="1"/>
</dbReference>
<evidence type="ECO:0000313" key="12">
    <source>
        <dbReference type="Proteomes" id="UP000182993"/>
    </source>
</evidence>
<dbReference type="KEGG" id="tbc:A0O31_00085"/>
<evidence type="ECO:0000256" key="8">
    <source>
        <dbReference type="ARBA" id="ARBA00023136"/>
    </source>
</evidence>
<keyword evidence="4 9" id="KW-0812">Transmembrane</keyword>
<dbReference type="InterPro" id="IPR003439">
    <property type="entry name" value="ABC_transporter-like_ATP-bd"/>
</dbReference>
<dbReference type="RefSeq" id="WP_071676200.1">
    <property type="nucleotide sequence ID" value="NZ_AP025593.1"/>
</dbReference>
<keyword evidence="6 11" id="KW-0067">ATP-binding</keyword>
<gene>
    <name evidence="11" type="ORF">A0O31_00085</name>
</gene>
<evidence type="ECO:0000256" key="4">
    <source>
        <dbReference type="ARBA" id="ARBA00022692"/>
    </source>
</evidence>
<feature type="transmembrane region" description="Helical" evidence="9">
    <location>
        <begin position="188"/>
        <end position="214"/>
    </location>
</feature>
<keyword evidence="7 9" id="KW-1133">Transmembrane helix</keyword>
<evidence type="ECO:0000256" key="7">
    <source>
        <dbReference type="ARBA" id="ARBA00022989"/>
    </source>
</evidence>
<evidence type="ECO:0000256" key="6">
    <source>
        <dbReference type="ARBA" id="ARBA00022840"/>
    </source>
</evidence>
<dbReference type="EMBL" id="CP016312">
    <property type="protein sequence ID" value="APD08316.1"/>
    <property type="molecule type" value="Genomic_DNA"/>
</dbReference>
<dbReference type="STRING" id="56956.A0O31_00085"/>
<dbReference type="PROSITE" id="PS50893">
    <property type="entry name" value="ABC_TRANSPORTER_2"/>
    <property type="match status" value="1"/>
</dbReference>
<feature type="transmembrane region" description="Helical" evidence="9">
    <location>
        <begin position="226"/>
        <end position="256"/>
    </location>
</feature>
<feature type="domain" description="ABC transporter" evidence="10">
    <location>
        <begin position="317"/>
        <end position="547"/>
    </location>
</feature>
<keyword evidence="2" id="KW-0813">Transport</keyword>
<dbReference type="OrthoDB" id="9804361at2"/>
<keyword evidence="5" id="KW-0547">Nucleotide-binding</keyword>
<dbReference type="AlphaFoldDB" id="A0A1J0LQM2"/>
<dbReference type="Gene3D" id="3.40.50.300">
    <property type="entry name" value="P-loop containing nucleotide triphosphate hydrolases"/>
    <property type="match status" value="1"/>
</dbReference>
<keyword evidence="8 9" id="KW-0472">Membrane</keyword>
<reference evidence="12" key="1">
    <citation type="submission" date="2016-06" db="EMBL/GenBank/DDBJ databases">
        <title>Whole genome sequencing of Thermus brockianus strain GE-1.</title>
        <authorList>
            <person name="Schaefers C."/>
            <person name="Blank S."/>
            <person name="Wiebusch S."/>
            <person name="Elleuche S."/>
            <person name="Antranikian G."/>
        </authorList>
    </citation>
    <scope>NUCLEOTIDE SEQUENCE [LARGE SCALE GENOMIC DNA]</scope>
    <source>
        <strain evidence="12">GE-1</strain>
    </source>
</reference>
<evidence type="ECO:0000256" key="3">
    <source>
        <dbReference type="ARBA" id="ARBA00022475"/>
    </source>
</evidence>
<protein>
    <submittedName>
        <fullName evidence="11">Branched-chain amino acid ABC transporter ATP-binding protein</fullName>
    </submittedName>
</protein>
<dbReference type="PANTHER" id="PTHR45772">
    <property type="entry name" value="CONSERVED COMPONENT OF ABC TRANSPORTER FOR NATURAL AMINO ACIDS-RELATED"/>
    <property type="match status" value="1"/>
</dbReference>
<evidence type="ECO:0000256" key="1">
    <source>
        <dbReference type="ARBA" id="ARBA00004651"/>
    </source>
</evidence>
<feature type="transmembrane region" description="Helical" evidence="9">
    <location>
        <begin position="74"/>
        <end position="95"/>
    </location>
</feature>
<dbReference type="SMART" id="SM00382">
    <property type="entry name" value="AAA"/>
    <property type="match status" value="1"/>
</dbReference>